<keyword evidence="1" id="KW-0472">Membrane</keyword>
<protein>
    <recommendedName>
        <fullName evidence="4">DUF2993 domain-containing protein</fullName>
    </recommendedName>
</protein>
<comment type="caution">
    <text evidence="2">The sequence shown here is derived from an EMBL/GenBank/DDBJ whole genome shotgun (WGS) entry which is preliminary data.</text>
</comment>
<sequence>MARIEQNFDQWQNQPAAYAPRKPRRKIRPKATCCLVFLFFVLVFFLIGLAALAKTGLVQIPFFSDVFYQIPQPSRVVEVDEAALADFQQGLDIQADQGVATLRLSEEELTYILRQLLASQKDQIFASNVQAVISEEGIEVFGLLLKPTKVNLTIDITPQLAQGKLTFALSRVKVGGLLAPTFLVNWLKSNFLDAKLAELNQQLSRAGQIQSFRLAEGYLEISGQLDLSGLKN</sequence>
<evidence type="ECO:0000313" key="2">
    <source>
        <dbReference type="EMBL" id="OGY46061.1"/>
    </source>
</evidence>
<organism evidence="2 3">
    <name type="scientific">Candidatus Buchananbacteria bacterium RIFCSPHIGHO2_01_FULL_44_11</name>
    <dbReference type="NCBI Taxonomy" id="1797535"/>
    <lineage>
        <taxon>Bacteria</taxon>
        <taxon>Candidatus Buchananiibacteriota</taxon>
    </lineage>
</organism>
<dbReference type="Proteomes" id="UP000178240">
    <property type="component" value="Unassembled WGS sequence"/>
</dbReference>
<dbReference type="EMBL" id="MHIE01000008">
    <property type="protein sequence ID" value="OGY46061.1"/>
    <property type="molecule type" value="Genomic_DNA"/>
</dbReference>
<gene>
    <name evidence="2" type="ORF">A2744_04065</name>
</gene>
<keyword evidence="1" id="KW-0812">Transmembrane</keyword>
<evidence type="ECO:0008006" key="4">
    <source>
        <dbReference type="Google" id="ProtNLM"/>
    </source>
</evidence>
<name>A0A1G1Y1G3_9BACT</name>
<dbReference type="AlphaFoldDB" id="A0A1G1Y1G3"/>
<keyword evidence="1" id="KW-1133">Transmembrane helix</keyword>
<dbReference type="STRING" id="1797535.A2744_04065"/>
<accession>A0A1G1Y1G3</accession>
<reference evidence="2 3" key="1">
    <citation type="journal article" date="2016" name="Nat. Commun.">
        <title>Thousands of microbial genomes shed light on interconnected biogeochemical processes in an aquifer system.</title>
        <authorList>
            <person name="Anantharaman K."/>
            <person name="Brown C.T."/>
            <person name="Hug L.A."/>
            <person name="Sharon I."/>
            <person name="Castelle C.J."/>
            <person name="Probst A.J."/>
            <person name="Thomas B.C."/>
            <person name="Singh A."/>
            <person name="Wilkins M.J."/>
            <person name="Karaoz U."/>
            <person name="Brodie E.L."/>
            <person name="Williams K.H."/>
            <person name="Hubbard S.S."/>
            <person name="Banfield J.F."/>
        </authorList>
    </citation>
    <scope>NUCLEOTIDE SEQUENCE [LARGE SCALE GENOMIC DNA]</scope>
</reference>
<evidence type="ECO:0000256" key="1">
    <source>
        <dbReference type="SAM" id="Phobius"/>
    </source>
</evidence>
<evidence type="ECO:0000313" key="3">
    <source>
        <dbReference type="Proteomes" id="UP000178240"/>
    </source>
</evidence>
<proteinExistence type="predicted"/>
<feature type="transmembrane region" description="Helical" evidence="1">
    <location>
        <begin position="31"/>
        <end position="53"/>
    </location>
</feature>